<dbReference type="RefSeq" id="WP_069481942.1">
    <property type="nucleotide sequence ID" value="NZ_KV766182.1"/>
</dbReference>
<evidence type="ECO:0000259" key="1">
    <source>
        <dbReference type="Pfam" id="PF07687"/>
    </source>
</evidence>
<dbReference type="Pfam" id="PF07687">
    <property type="entry name" value="M20_dimer"/>
    <property type="match status" value="1"/>
</dbReference>
<dbReference type="SUPFAM" id="SSF53187">
    <property type="entry name" value="Zn-dependent exopeptidases"/>
    <property type="match status" value="1"/>
</dbReference>
<proteinExistence type="predicted"/>
<dbReference type="CDD" id="cd05673">
    <property type="entry name" value="M20_Acy1L2_AbgB"/>
    <property type="match status" value="1"/>
</dbReference>
<dbReference type="EMBL" id="MECQ01000001">
    <property type="protein sequence ID" value="ODV56989.1"/>
    <property type="molecule type" value="Genomic_DNA"/>
</dbReference>
<dbReference type="PANTHER" id="PTHR30575">
    <property type="entry name" value="PEPTIDASE M20"/>
    <property type="match status" value="1"/>
</dbReference>
<dbReference type="OrthoDB" id="9781032at2"/>
<dbReference type="NCBIfam" id="TIGR01891">
    <property type="entry name" value="amidohydrolases"/>
    <property type="match status" value="1"/>
</dbReference>
<reference evidence="2 3" key="1">
    <citation type="submission" date="2016-09" db="EMBL/GenBank/DDBJ databases">
        <title>Draft genome sequence of the soil isolate, Lysinibacillus fusiformis M5, a potential hypoxanthine producer.</title>
        <authorList>
            <person name="Gallegos-Monterrosa R."/>
            <person name="Maroti G."/>
            <person name="Balint B."/>
            <person name="Kovacs A.T."/>
        </authorList>
    </citation>
    <scope>NUCLEOTIDE SEQUENCE [LARGE SCALE GENOMIC DNA]</scope>
    <source>
        <strain evidence="2 3">M5</strain>
    </source>
</reference>
<dbReference type="GO" id="GO:0016805">
    <property type="term" value="F:dipeptidase activity"/>
    <property type="evidence" value="ECO:0007669"/>
    <property type="project" value="TreeGrafter"/>
</dbReference>
<keyword evidence="2" id="KW-0378">Hydrolase</keyword>
<dbReference type="GO" id="GO:0071713">
    <property type="term" value="F:para-aminobenzoyl-glutamate hydrolase activity"/>
    <property type="evidence" value="ECO:0007669"/>
    <property type="project" value="TreeGrafter"/>
</dbReference>
<accession>A0A1E4R991</accession>
<protein>
    <submittedName>
        <fullName evidence="2">Amidohydrolase</fullName>
    </submittedName>
</protein>
<dbReference type="InterPro" id="IPR036264">
    <property type="entry name" value="Bact_exopeptidase_dim_dom"/>
</dbReference>
<dbReference type="PIRSF" id="PIRSF037227">
    <property type="entry name" value="Aminobenzoyl-glu_utiliz_pB"/>
    <property type="match status" value="1"/>
</dbReference>
<dbReference type="SUPFAM" id="SSF55031">
    <property type="entry name" value="Bacterial exopeptidase dimerisation domain"/>
    <property type="match status" value="1"/>
</dbReference>
<dbReference type="InterPro" id="IPR011650">
    <property type="entry name" value="Peptidase_M20_dimer"/>
</dbReference>
<comment type="caution">
    <text evidence="2">The sequence shown here is derived from an EMBL/GenBank/DDBJ whole genome shotgun (WGS) entry which is preliminary data.</text>
</comment>
<dbReference type="Gene3D" id="3.30.70.360">
    <property type="match status" value="1"/>
</dbReference>
<organism evidence="2 3">
    <name type="scientific">Lysinibacillus fusiformis</name>
    <dbReference type="NCBI Taxonomy" id="28031"/>
    <lineage>
        <taxon>Bacteria</taxon>
        <taxon>Bacillati</taxon>
        <taxon>Bacillota</taxon>
        <taxon>Bacilli</taxon>
        <taxon>Bacillales</taxon>
        <taxon>Bacillaceae</taxon>
        <taxon>Lysinibacillus</taxon>
    </lineage>
</organism>
<evidence type="ECO:0000313" key="2">
    <source>
        <dbReference type="EMBL" id="ODV56989.1"/>
    </source>
</evidence>
<dbReference type="Gene3D" id="3.40.630.10">
    <property type="entry name" value="Zn peptidases"/>
    <property type="match status" value="1"/>
</dbReference>
<dbReference type="GO" id="GO:0046657">
    <property type="term" value="P:folic acid catabolic process"/>
    <property type="evidence" value="ECO:0007669"/>
    <property type="project" value="TreeGrafter"/>
</dbReference>
<dbReference type="InterPro" id="IPR052030">
    <property type="entry name" value="Peptidase_M20/M20A_hydrolases"/>
</dbReference>
<evidence type="ECO:0000313" key="3">
    <source>
        <dbReference type="Proteomes" id="UP000094784"/>
    </source>
</evidence>
<dbReference type="Pfam" id="PF01546">
    <property type="entry name" value="Peptidase_M20"/>
    <property type="match status" value="1"/>
</dbReference>
<feature type="domain" description="Peptidase M20 dimerisation" evidence="1">
    <location>
        <begin position="188"/>
        <end position="278"/>
    </location>
</feature>
<dbReference type="PANTHER" id="PTHR30575:SF0">
    <property type="entry name" value="XAA-ARG DIPEPTIDASE"/>
    <property type="match status" value="1"/>
</dbReference>
<sequence>MSFQEKISTLIEAKKRASVALSDAIWAVPELHFQERQSMQYMKEALEKEGFQTEVGVAGLDTALVGTFGSGKPVIAFLGEYDALPGLSQKGGVTTHEPLENGGSGHGCGHNLLGTGAFAAAVAVKDYLEQHPQSATIRFYGCPAEENGSGKAYIAKAGLFDDVDIAISWHPGTFSTVMTCSSLANYAVTFKFTGKSAHAAAAPHLGRSALDAVELMNVGINYLREHIIPEARVHYAITNSGGTSPNVVQPYAEVTYLVRAPKKQQVQEIYQRVENIAKGATLMTGTSLEIDFEGAASNLITNKTLYDVMYQQILEIGMPDYTIEDEQYAQAIFNTFSPDVQASSLIGLHKGDVQQLQGKVIADHIPRMLPEFTMGGSTDVGDVSWNVPTVQCTTVCMALGTPLHTWQVVSQGVTPIAHKGMLQAAKIMACTAIELLANPVLIEEAKKEWQERLDGETYESLIPEGTLPPKL</sequence>
<dbReference type="GO" id="GO:0005737">
    <property type="term" value="C:cytoplasm"/>
    <property type="evidence" value="ECO:0007669"/>
    <property type="project" value="TreeGrafter"/>
</dbReference>
<dbReference type="InterPro" id="IPR017145">
    <property type="entry name" value="Aminobenzoyl-glu_utiliz_pB"/>
</dbReference>
<dbReference type="FunFam" id="3.30.70.360:FF:000004">
    <property type="entry name" value="Peptidase M20 domain-containing protein 2"/>
    <property type="match status" value="1"/>
</dbReference>
<name>A0A1E4R991_9BACI</name>
<dbReference type="AlphaFoldDB" id="A0A1E4R991"/>
<gene>
    <name evidence="2" type="ORF">BG258_14310</name>
</gene>
<dbReference type="InterPro" id="IPR002933">
    <property type="entry name" value="Peptidase_M20"/>
</dbReference>
<dbReference type="InterPro" id="IPR017439">
    <property type="entry name" value="Amidohydrolase"/>
</dbReference>
<dbReference type="Proteomes" id="UP000094784">
    <property type="component" value="Unassembled WGS sequence"/>
</dbReference>